<dbReference type="OrthoDB" id="1449068at2"/>
<proteinExistence type="predicted"/>
<gene>
    <name evidence="1" type="ORF">C5O00_01765</name>
</gene>
<reference evidence="1 2" key="1">
    <citation type="submission" date="2018-02" db="EMBL/GenBank/DDBJ databases">
        <title>Genomic analysis of the strain RR4-38 isolated from a seawater recirculating aquaculture system.</title>
        <authorList>
            <person name="Kim Y.-S."/>
            <person name="Jang Y.H."/>
            <person name="Kim K.-H."/>
        </authorList>
    </citation>
    <scope>NUCLEOTIDE SEQUENCE [LARGE SCALE GENOMIC DNA]</scope>
    <source>
        <strain evidence="1 2">RR4-38</strain>
    </source>
</reference>
<dbReference type="AlphaFoldDB" id="A0A2S0HTE2"/>
<keyword evidence="2" id="KW-1185">Reference proteome</keyword>
<accession>A0A2S0HTE2</accession>
<dbReference type="RefSeq" id="WP_105214386.1">
    <property type="nucleotide sequence ID" value="NZ_CP027062.1"/>
</dbReference>
<evidence type="ECO:0000313" key="1">
    <source>
        <dbReference type="EMBL" id="AVI49959.1"/>
    </source>
</evidence>
<dbReference type="EMBL" id="CP027062">
    <property type="protein sequence ID" value="AVI49959.1"/>
    <property type="molecule type" value="Genomic_DNA"/>
</dbReference>
<protein>
    <submittedName>
        <fullName evidence="1">Uncharacterized protein</fullName>
    </submittedName>
</protein>
<evidence type="ECO:0000313" key="2">
    <source>
        <dbReference type="Proteomes" id="UP000238442"/>
    </source>
</evidence>
<organism evidence="1 2">
    <name type="scientific">Pukyongia salina</name>
    <dbReference type="NCBI Taxonomy" id="2094025"/>
    <lineage>
        <taxon>Bacteria</taxon>
        <taxon>Pseudomonadati</taxon>
        <taxon>Bacteroidota</taxon>
        <taxon>Flavobacteriia</taxon>
        <taxon>Flavobacteriales</taxon>
        <taxon>Flavobacteriaceae</taxon>
        <taxon>Pukyongia</taxon>
    </lineage>
</organism>
<sequence>MKNEDQLVRDEMRKLIRKSCNAPSTSANNSYYLFQKTLLKFYFNAADVQLDYDKGTISLWTSETPATLGHNLYRLKDAVPYTISYTNLEETLKGCLESDSTAIRFYKSLLFQYNKVSEPVGPDAISA</sequence>
<name>A0A2S0HTE2_9FLAO</name>
<dbReference type="KEGG" id="aue:C5O00_01765"/>
<dbReference type="Proteomes" id="UP000238442">
    <property type="component" value="Chromosome"/>
</dbReference>